<comment type="caution">
    <text evidence="2">The sequence shown here is derived from an EMBL/GenBank/DDBJ whole genome shotgun (WGS) entry which is preliminary data.</text>
</comment>
<dbReference type="RefSeq" id="WP_265688078.1">
    <property type="nucleotide sequence ID" value="NZ_JAKRRX010000069.1"/>
</dbReference>
<protein>
    <submittedName>
        <fullName evidence="2">DNA polymerase Y family protein</fullName>
    </submittedName>
</protein>
<dbReference type="AlphaFoldDB" id="A0A9X3HT01"/>
<proteinExistence type="predicted"/>
<keyword evidence="3" id="KW-1185">Reference proteome</keyword>
<dbReference type="InterPro" id="IPR043502">
    <property type="entry name" value="DNA/RNA_pol_sf"/>
</dbReference>
<dbReference type="GO" id="GO:0006281">
    <property type="term" value="P:DNA repair"/>
    <property type="evidence" value="ECO:0007669"/>
    <property type="project" value="TreeGrafter"/>
</dbReference>
<dbReference type="InterPro" id="IPR050356">
    <property type="entry name" value="SulA_CellDiv_inhibitor"/>
</dbReference>
<reference evidence="2" key="1">
    <citation type="submission" date="2022-02" db="EMBL/GenBank/DDBJ databases">
        <title>Vibrio sp. nov., a new bacterium isolated from Bohai sea, China.</title>
        <authorList>
            <person name="Yuan Y."/>
        </authorList>
    </citation>
    <scope>NUCLEOTIDE SEQUENCE</scope>
    <source>
        <strain evidence="2">DBSS07</strain>
    </source>
</reference>
<name>A0A9X3HT01_9VIBR</name>
<dbReference type="EMBL" id="JAKRRX010000069">
    <property type="protein sequence ID" value="MCW8334707.1"/>
    <property type="molecule type" value="Genomic_DNA"/>
</dbReference>
<gene>
    <name evidence="2" type="ORF">MD483_12830</name>
</gene>
<dbReference type="PANTHER" id="PTHR35369">
    <property type="entry name" value="BLR3025 PROTEIN-RELATED"/>
    <property type="match status" value="1"/>
</dbReference>
<organism evidence="2 3">
    <name type="scientific">Vibrio paucivorans</name>
    <dbReference type="NCBI Taxonomy" id="2829489"/>
    <lineage>
        <taxon>Bacteria</taxon>
        <taxon>Pseudomonadati</taxon>
        <taxon>Pseudomonadota</taxon>
        <taxon>Gammaproteobacteria</taxon>
        <taxon>Vibrionales</taxon>
        <taxon>Vibrionaceae</taxon>
        <taxon>Vibrio</taxon>
    </lineage>
</organism>
<sequence length="319" mass="37098">KSHINSITLDKETILNNIQQHPIASTELDKKQLEQLSRVGIQTLQELLELPLQELARRFNIDLVNYVGRLTGRFKHPITLYHPPEAFHSYMELLFDIENVQWLEKPLGKLLKKLELFLTLRNQVAYELELTLHQRDKVEQSITFTSAIGDYSAAQWTRLCQLSMESLTLEGPVQGLTLTIKRYGEQQAYADDIFEGKKGQQSELELVSLLQAKLGKKQVRKVCMTPDPRPDKATRLYDPAQTVILPELKNRLRPSIMLPEPELLCEKVSLVQGPERVVTGWWDGDDMTRDYFIARSQEGRWLWIFRNQDKQWFLHGQFS</sequence>
<keyword evidence="1" id="KW-0227">DNA damage</keyword>
<evidence type="ECO:0000313" key="3">
    <source>
        <dbReference type="Proteomes" id="UP001155586"/>
    </source>
</evidence>
<dbReference type="SUPFAM" id="SSF56672">
    <property type="entry name" value="DNA/RNA polymerases"/>
    <property type="match status" value="1"/>
</dbReference>
<dbReference type="PANTHER" id="PTHR35369:SF2">
    <property type="entry name" value="BLR3025 PROTEIN"/>
    <property type="match status" value="1"/>
</dbReference>
<evidence type="ECO:0000313" key="2">
    <source>
        <dbReference type="EMBL" id="MCW8334707.1"/>
    </source>
</evidence>
<dbReference type="Proteomes" id="UP001155586">
    <property type="component" value="Unassembled WGS sequence"/>
</dbReference>
<accession>A0A9X3HT01</accession>
<feature type="non-terminal residue" evidence="2">
    <location>
        <position position="1"/>
    </location>
</feature>
<evidence type="ECO:0000256" key="1">
    <source>
        <dbReference type="ARBA" id="ARBA00022763"/>
    </source>
</evidence>